<organism evidence="1 2">
    <name type="scientific">Vibrio syngnathi</name>
    <dbReference type="NCBI Taxonomy" id="3034029"/>
    <lineage>
        <taxon>Bacteria</taxon>
        <taxon>Pseudomonadati</taxon>
        <taxon>Pseudomonadota</taxon>
        <taxon>Gammaproteobacteria</taxon>
        <taxon>Vibrionales</taxon>
        <taxon>Vibrionaceae</taxon>
        <taxon>Vibrio</taxon>
    </lineage>
</organism>
<proteinExistence type="predicted"/>
<dbReference type="EMBL" id="CP017916">
    <property type="protein sequence ID" value="ARP38496.1"/>
    <property type="molecule type" value="Genomic_DNA"/>
</dbReference>
<name>A0AA34TP45_9VIBR</name>
<keyword evidence="2" id="KW-1185">Reference proteome</keyword>
<dbReference type="Proteomes" id="UP000194136">
    <property type="component" value="Chromosome 1"/>
</dbReference>
<accession>A0AA34TP45</accession>
<dbReference type="AlphaFoldDB" id="A0AA34TP45"/>
<sequence>MKAFGFEGFFVSTINLKKYRDLRQKKAQTNAVWADTSIGVNKENAVIKKTVRNKFDGLLNI</sequence>
<gene>
    <name evidence="1" type="ORF">K08M4_17410</name>
</gene>
<protein>
    <submittedName>
        <fullName evidence="1">Uncharacterized protein</fullName>
    </submittedName>
</protein>
<dbReference type="KEGG" id="vsy:K08M4_17410"/>
<reference evidence="1 2" key="1">
    <citation type="submission" date="2016-10" db="EMBL/GenBank/DDBJ databases">
        <title>The High Quality Genome of Vibrio splendidus K08M4.</title>
        <authorList>
            <person name="Wendling C."/>
            <person name="Chibani C.M."/>
            <person name="Hertel R."/>
            <person name="Sproer C."/>
            <person name="Bunk B."/>
            <person name="Overmann J."/>
            <person name="Roth O."/>
            <person name="Liesegang H."/>
        </authorList>
    </citation>
    <scope>NUCLEOTIDE SEQUENCE [LARGE SCALE GENOMIC DNA]</scope>
    <source>
        <strain evidence="1 2">K08M4</strain>
    </source>
</reference>
<evidence type="ECO:0000313" key="2">
    <source>
        <dbReference type="Proteomes" id="UP000194136"/>
    </source>
</evidence>
<evidence type="ECO:0000313" key="1">
    <source>
        <dbReference type="EMBL" id="ARP38496.1"/>
    </source>
</evidence>